<dbReference type="InterPro" id="IPR017841">
    <property type="entry name" value="Hopanoid_biosynth_HpnN"/>
</dbReference>
<protein>
    <submittedName>
        <fullName evidence="8">MMPL family transporter</fullName>
    </submittedName>
</protein>
<feature type="transmembrane region" description="Helical" evidence="6">
    <location>
        <begin position="466"/>
        <end position="484"/>
    </location>
</feature>
<keyword evidence="2" id="KW-1003">Cell membrane</keyword>
<evidence type="ECO:0000256" key="5">
    <source>
        <dbReference type="ARBA" id="ARBA00023136"/>
    </source>
</evidence>
<feature type="transmembrane region" description="Helical" evidence="6">
    <location>
        <begin position="721"/>
        <end position="743"/>
    </location>
</feature>
<dbReference type="PANTHER" id="PTHR33406">
    <property type="entry name" value="MEMBRANE PROTEIN MJ1562-RELATED"/>
    <property type="match status" value="1"/>
</dbReference>
<evidence type="ECO:0000256" key="1">
    <source>
        <dbReference type="ARBA" id="ARBA00004651"/>
    </source>
</evidence>
<proteinExistence type="predicted"/>
<feature type="domain" description="Membrane transport protein MMPL" evidence="7">
    <location>
        <begin position="612"/>
        <end position="865"/>
    </location>
</feature>
<feature type="transmembrane region" description="Helical" evidence="6">
    <location>
        <begin position="387"/>
        <end position="406"/>
    </location>
</feature>
<dbReference type="SUPFAM" id="SSF82866">
    <property type="entry name" value="Multidrug efflux transporter AcrB transmembrane domain"/>
    <property type="match status" value="2"/>
</dbReference>
<keyword evidence="4 6" id="KW-1133">Transmembrane helix</keyword>
<dbReference type="NCBIfam" id="TIGR03480">
    <property type="entry name" value="HpnN"/>
    <property type="match status" value="1"/>
</dbReference>
<dbReference type="RefSeq" id="WP_422865279.1">
    <property type="nucleotide sequence ID" value="NZ_JAMSKV010000016.1"/>
</dbReference>
<evidence type="ECO:0000313" key="9">
    <source>
        <dbReference type="Proteomes" id="UP001524587"/>
    </source>
</evidence>
<reference evidence="8 9" key="1">
    <citation type="submission" date="2022-06" db="EMBL/GenBank/DDBJ databases">
        <title>Endosaccharibacter gen. nov., sp. nov., endophytic bacteria isolated from sugarcane.</title>
        <authorList>
            <person name="Pitiwittayakul N."/>
            <person name="Yukphan P."/>
            <person name="Charoenyingcharoen P."/>
            <person name="Tanasupawat S."/>
        </authorList>
    </citation>
    <scope>NUCLEOTIDE SEQUENCE [LARGE SCALE GENOMIC DNA]</scope>
    <source>
        <strain evidence="8 9">KSS8</strain>
    </source>
</reference>
<dbReference type="EMBL" id="JAMSKV010000016">
    <property type="protein sequence ID" value="MCQ8279789.1"/>
    <property type="molecule type" value="Genomic_DNA"/>
</dbReference>
<evidence type="ECO:0000256" key="6">
    <source>
        <dbReference type="SAM" id="Phobius"/>
    </source>
</evidence>
<feature type="transmembrane region" description="Helical" evidence="6">
    <location>
        <begin position="412"/>
        <end position="435"/>
    </location>
</feature>
<evidence type="ECO:0000256" key="3">
    <source>
        <dbReference type="ARBA" id="ARBA00022692"/>
    </source>
</evidence>
<comment type="caution">
    <text evidence="8">The sequence shown here is derived from an EMBL/GenBank/DDBJ whole genome shotgun (WGS) entry which is preliminary data.</text>
</comment>
<keyword evidence="5 6" id="KW-0472">Membrane</keyword>
<name>A0ABT1WA69_9PROT</name>
<evidence type="ECO:0000256" key="2">
    <source>
        <dbReference type="ARBA" id="ARBA00022475"/>
    </source>
</evidence>
<gene>
    <name evidence="8" type="ORF">NFI95_15190</name>
</gene>
<dbReference type="Pfam" id="PF03176">
    <property type="entry name" value="MMPL"/>
    <property type="match status" value="2"/>
</dbReference>
<feature type="transmembrane region" description="Helical" evidence="6">
    <location>
        <begin position="813"/>
        <end position="833"/>
    </location>
</feature>
<feature type="transmembrane region" description="Helical" evidence="6">
    <location>
        <begin position="279"/>
        <end position="300"/>
    </location>
</feature>
<feature type="domain" description="Membrane transport protein MMPL" evidence="7">
    <location>
        <begin position="241"/>
        <end position="453"/>
    </location>
</feature>
<sequence>MSGSARHTGLPNALGTLAAFCSRRAGLVIALTLLLALGAVLATKARLGVTTDTGGLFSAKLEWKKRQHELQKDFPQGEDQLVAVVKGQIPEESQESALELAAVLRRDTAHFKTVRTPGQVPYLEKNGLLFLDPKPLSELLDKTIQAQPFLGSLAADPSARGLFTALGLIGEGVARGQADLQNFAGSLDGFADNLAAAAAGHPTPLSWERLLSGNLADLGGRYNFVVTQPRLDYGSFQPGGAATAAMRHAIDQLEFVKQGRVQVYLTGQVALDDEEFATVAQGMVVGLIGSLVLVALWLILAVRTWRVIVPILCTLVLGLLFTTGFAALAVGTLNLISVAFAVLFVGIAVDFGIQFSVRFRAQTYPGGIRPDPLTALAMTGRETGVQILIAALATSAGFLAFTPTAFVGVAQLGLIAGVGMLIAFACTLTVLPALLTLFRPKPHRGEVGFVWAKPLDALLHRHRKPVLAVFAVLAVVGVFCIPSLRFDGDPLHTKNPNSESMRTLHLLMKDPTTSPYSAEVLAPNLADARRLAAKFEKLPLVHDVLYLDSFVPTDQPEKLAMIADAAQILLPTIGVPPSVSPPDAAAIREAAKEAVASLDPVVRGMKPTDPLARIDTSLHILSDASDQTLMAADHALVRFLPMQLAQLRTVLSVTKPVTEADIPEEIRADYLLPDGRAHMEIHPKGALNDNAVLREFVRQVRSVAPDASGAAITIVASADTIVHAFAVAALCALLAIGVILWAFLRRPLHVGLVLAPLLLSALLTVILVVSIPEPLNFANIIALPLLLGVGVSFNIYFVMNWRDGLRDPLGSPTARAVLFSALTTATAFGSLAASHHPGTASMGRLLLLSLFCTLVATLVFVPALLPVRRR</sequence>
<dbReference type="InterPro" id="IPR004869">
    <property type="entry name" value="MMPL_dom"/>
</dbReference>
<feature type="transmembrane region" description="Helical" evidence="6">
    <location>
        <begin position="307"/>
        <end position="329"/>
    </location>
</feature>
<feature type="transmembrane region" description="Helical" evidence="6">
    <location>
        <begin position="777"/>
        <end position="801"/>
    </location>
</feature>
<keyword evidence="3 6" id="KW-0812">Transmembrane</keyword>
<evidence type="ECO:0000256" key="4">
    <source>
        <dbReference type="ARBA" id="ARBA00022989"/>
    </source>
</evidence>
<feature type="transmembrane region" description="Helical" evidence="6">
    <location>
        <begin position="335"/>
        <end position="353"/>
    </location>
</feature>
<evidence type="ECO:0000259" key="7">
    <source>
        <dbReference type="Pfam" id="PF03176"/>
    </source>
</evidence>
<feature type="transmembrane region" description="Helical" evidence="6">
    <location>
        <begin position="845"/>
        <end position="865"/>
    </location>
</feature>
<comment type="subcellular location">
    <subcellularLocation>
        <location evidence="1">Cell membrane</location>
        <topology evidence="1">Multi-pass membrane protein</topology>
    </subcellularLocation>
</comment>
<accession>A0ABT1WA69</accession>
<dbReference type="Gene3D" id="1.20.1640.10">
    <property type="entry name" value="Multidrug efflux transporter AcrB transmembrane domain"/>
    <property type="match status" value="2"/>
</dbReference>
<evidence type="ECO:0000313" key="8">
    <source>
        <dbReference type="EMBL" id="MCQ8279789.1"/>
    </source>
</evidence>
<dbReference type="Proteomes" id="UP001524587">
    <property type="component" value="Unassembled WGS sequence"/>
</dbReference>
<dbReference type="PANTHER" id="PTHR33406:SF13">
    <property type="entry name" value="MEMBRANE PROTEIN YDFJ"/>
    <property type="match status" value="1"/>
</dbReference>
<keyword evidence="9" id="KW-1185">Reference proteome</keyword>
<organism evidence="8 9">
    <name type="scientific">Endosaccharibacter trunci</name>
    <dbReference type="NCBI Taxonomy" id="2812733"/>
    <lineage>
        <taxon>Bacteria</taxon>
        <taxon>Pseudomonadati</taxon>
        <taxon>Pseudomonadota</taxon>
        <taxon>Alphaproteobacteria</taxon>
        <taxon>Acetobacterales</taxon>
        <taxon>Acetobacteraceae</taxon>
        <taxon>Endosaccharibacter</taxon>
    </lineage>
</organism>
<feature type="transmembrane region" description="Helical" evidence="6">
    <location>
        <begin position="750"/>
        <end position="771"/>
    </location>
</feature>
<dbReference type="InterPro" id="IPR050545">
    <property type="entry name" value="Mycobact_MmpL"/>
</dbReference>